<dbReference type="AlphaFoldDB" id="A0A0W0ZCD5"/>
<dbReference type="InterPro" id="IPR014115">
    <property type="entry name" value="TrbI_Ftype"/>
</dbReference>
<dbReference type="Pfam" id="PF09677">
    <property type="entry name" value="TrbI_Ftype"/>
    <property type="match status" value="1"/>
</dbReference>
<comment type="caution">
    <text evidence="1">The sequence shown here is derived from an EMBL/GenBank/DDBJ whole genome shotgun (WGS) entry which is preliminary data.</text>
</comment>
<sequence>MRGLNHRAVILLVLALNVCVLAGIGYWTGLKPSVVTFDNKLIMKQFVTQVSQKNLKEEQTQALSKKFAQSLKVALEEYTHAHHSIVLKKEHTMGSSNDITEYIAVRVAEKMRGQP</sequence>
<reference evidence="1 2" key="1">
    <citation type="submission" date="2015-11" db="EMBL/GenBank/DDBJ databases">
        <title>Genomic analysis of 38 Legionella species identifies large and diverse effector repertoires.</title>
        <authorList>
            <person name="Burstein D."/>
            <person name="Amaro F."/>
            <person name="Zusman T."/>
            <person name="Lifshitz Z."/>
            <person name="Cohen O."/>
            <person name="Gilbert J.A."/>
            <person name="Pupko T."/>
            <person name="Shuman H.A."/>
            <person name="Segal G."/>
        </authorList>
    </citation>
    <scope>NUCLEOTIDE SEQUENCE [LARGE SCALE GENOMIC DNA]</scope>
    <source>
        <strain evidence="1 2">SC-63-C7</strain>
    </source>
</reference>
<keyword evidence="2" id="KW-1185">Reference proteome</keyword>
<protein>
    <submittedName>
        <fullName evidence="1">F pilus extension/retraction protein TrbI Inner membrane protein</fullName>
    </submittedName>
</protein>
<name>A0A0W0ZCD5_9GAMM</name>
<dbReference type="Proteomes" id="UP000054703">
    <property type="component" value="Unassembled WGS sequence"/>
</dbReference>
<organism evidence="1 2">
    <name type="scientific">Legionella santicrucis</name>
    <dbReference type="NCBI Taxonomy" id="45074"/>
    <lineage>
        <taxon>Bacteria</taxon>
        <taxon>Pseudomonadati</taxon>
        <taxon>Pseudomonadota</taxon>
        <taxon>Gammaproteobacteria</taxon>
        <taxon>Legionellales</taxon>
        <taxon>Legionellaceae</taxon>
        <taxon>Legionella</taxon>
    </lineage>
</organism>
<dbReference type="EMBL" id="LNYU01000009">
    <property type="protein sequence ID" value="KTD66470.1"/>
    <property type="molecule type" value="Genomic_DNA"/>
</dbReference>
<dbReference type="RefSeq" id="WP_058512888.1">
    <property type="nucleotide sequence ID" value="NZ_CAAAIH010000025.1"/>
</dbReference>
<gene>
    <name evidence="1" type="primary">trbI_2</name>
    <name evidence="1" type="ORF">Lsan_0415</name>
</gene>
<dbReference type="STRING" id="45074.Lsan_0415"/>
<accession>A0A0W0ZCD5</accession>
<evidence type="ECO:0000313" key="2">
    <source>
        <dbReference type="Proteomes" id="UP000054703"/>
    </source>
</evidence>
<dbReference type="PATRIC" id="fig|45074.5.peg.441"/>
<proteinExistence type="predicted"/>
<evidence type="ECO:0000313" key="1">
    <source>
        <dbReference type="EMBL" id="KTD66470.1"/>
    </source>
</evidence>